<evidence type="ECO:0000259" key="14">
    <source>
        <dbReference type="PROSITE" id="PS50157"/>
    </source>
</evidence>
<dbReference type="GO" id="GO:0000981">
    <property type="term" value="F:DNA-binding transcription factor activity, RNA polymerase II-specific"/>
    <property type="evidence" value="ECO:0007669"/>
    <property type="project" value="TreeGrafter"/>
</dbReference>
<feature type="compositionally biased region" description="Basic and acidic residues" evidence="12">
    <location>
        <begin position="300"/>
        <end position="318"/>
    </location>
</feature>
<evidence type="ECO:0000256" key="3">
    <source>
        <dbReference type="ARBA" id="ARBA00022737"/>
    </source>
</evidence>
<keyword evidence="2" id="KW-0479">Metal-binding</keyword>
<dbReference type="SMART" id="SM00355">
    <property type="entry name" value="ZnF_C2H2"/>
    <property type="match status" value="3"/>
</dbReference>
<name>A0A2T7PR36_POMCA</name>
<comment type="subcellular location">
    <subcellularLocation>
        <location evidence="1 10 11">Nucleus</location>
    </subcellularLocation>
</comment>
<feature type="region of interest" description="Disordered" evidence="12">
    <location>
        <begin position="188"/>
        <end position="209"/>
    </location>
</feature>
<keyword evidence="7 10" id="KW-0371">Homeobox</keyword>
<dbReference type="PROSITE" id="PS50071">
    <property type="entry name" value="HOMEOBOX_2"/>
    <property type="match status" value="1"/>
</dbReference>
<sequence length="544" mass="60529">MPNTAEAPATAAAATTPSSSQGDACTSPCSATSSSDVSHQATPNGSLCDTATEDEESEEMDGKKYRMRSLISEDQQSILKTRYRENPRPNKNELVLIATEVGLSKRVVQIFSSSTINNLVTDACTPTKFNGCLHRPSPSSQAASGSSEMPLDLSVRKQPPRAHSNSSSPAPSVSPYQFQDQVLNLSTKSPSANATTKEEPTSDTPNTIKQETNSVLSAVDSSIRFQKSFIYKYLKQEGLFKSNLKALKDEGTKKSVSPSDRHQMAMNIRSQLLAMKNSPSKTNGHANEDQDTSIEEQAEGDQRKGAGEENESNQHDDSDVSGESRLVIDEKPVKKEDEDMDNEDEDDDSTDDDDDDDDEDDNSNCEAESNQAYLSGQHNLETLATVASLEEIKQHGESNGKSKRLRRKSWRQMESDEFIMDLDDAVSTEDEEGPLRKRRRSWKGHKVDAELGMYACDQCDKMFSKQSSLARHKYEHSGARPFTCEVCSKAFKHKHHLTEHRRLHSGEKPFQCKKCGKRFSHSGSYSQHMNHRYKYCKPSDGEDE</sequence>
<dbReference type="SUPFAM" id="SSF57667">
    <property type="entry name" value="beta-beta-alpha zinc fingers"/>
    <property type="match status" value="2"/>
</dbReference>
<organism evidence="15 16">
    <name type="scientific">Pomacea canaliculata</name>
    <name type="common">Golden apple snail</name>
    <dbReference type="NCBI Taxonomy" id="400727"/>
    <lineage>
        <taxon>Eukaryota</taxon>
        <taxon>Metazoa</taxon>
        <taxon>Spiralia</taxon>
        <taxon>Lophotrochozoa</taxon>
        <taxon>Mollusca</taxon>
        <taxon>Gastropoda</taxon>
        <taxon>Caenogastropoda</taxon>
        <taxon>Architaenioglossa</taxon>
        <taxon>Ampullarioidea</taxon>
        <taxon>Ampullariidae</taxon>
        <taxon>Pomacea</taxon>
    </lineage>
</organism>
<keyword evidence="6 10" id="KW-0238">DNA-binding</keyword>
<proteinExistence type="predicted"/>
<gene>
    <name evidence="15" type="ORF">C0Q70_02861</name>
</gene>
<dbReference type="SUPFAM" id="SSF46689">
    <property type="entry name" value="Homeodomain-like"/>
    <property type="match status" value="1"/>
</dbReference>
<evidence type="ECO:0000256" key="12">
    <source>
        <dbReference type="SAM" id="MobiDB-lite"/>
    </source>
</evidence>
<evidence type="ECO:0000256" key="6">
    <source>
        <dbReference type="ARBA" id="ARBA00023125"/>
    </source>
</evidence>
<feature type="compositionally biased region" description="Acidic residues" evidence="12">
    <location>
        <begin position="289"/>
        <end position="299"/>
    </location>
</feature>
<evidence type="ECO:0000256" key="8">
    <source>
        <dbReference type="ARBA" id="ARBA00023242"/>
    </source>
</evidence>
<feature type="compositionally biased region" description="Basic and acidic residues" evidence="12">
    <location>
        <begin position="326"/>
        <end position="337"/>
    </location>
</feature>
<dbReference type="InterPro" id="IPR009057">
    <property type="entry name" value="Homeodomain-like_sf"/>
</dbReference>
<dbReference type="OrthoDB" id="7491548at2759"/>
<accession>A0A2T7PR36</accession>
<dbReference type="PANTHER" id="PTHR24391:SF27">
    <property type="entry name" value="ZINC FINGER PROTEIN 1"/>
    <property type="match status" value="1"/>
</dbReference>
<evidence type="ECO:0000256" key="10">
    <source>
        <dbReference type="PROSITE-ProRule" id="PRU00108"/>
    </source>
</evidence>
<dbReference type="PROSITE" id="PS50157">
    <property type="entry name" value="ZINC_FINGER_C2H2_2"/>
    <property type="match status" value="3"/>
</dbReference>
<keyword evidence="3" id="KW-0677">Repeat</keyword>
<feature type="domain" description="Homeobox" evidence="13">
    <location>
        <begin position="62"/>
        <end position="111"/>
    </location>
</feature>
<dbReference type="InterPro" id="IPR036236">
    <property type="entry name" value="Znf_C2H2_sf"/>
</dbReference>
<dbReference type="Proteomes" id="UP000245119">
    <property type="component" value="Linkage Group LG2"/>
</dbReference>
<feature type="compositionally biased region" description="Polar residues" evidence="12">
    <location>
        <begin position="39"/>
        <end position="49"/>
    </location>
</feature>
<feature type="domain" description="C2H2-type" evidence="14">
    <location>
        <begin position="454"/>
        <end position="481"/>
    </location>
</feature>
<evidence type="ECO:0000256" key="9">
    <source>
        <dbReference type="PROSITE-ProRule" id="PRU00042"/>
    </source>
</evidence>
<dbReference type="FunFam" id="3.30.160.60:FF:001498">
    <property type="entry name" value="Zinc finger protein 404"/>
    <property type="match status" value="1"/>
</dbReference>
<evidence type="ECO:0000313" key="15">
    <source>
        <dbReference type="EMBL" id="PVD35892.1"/>
    </source>
</evidence>
<feature type="domain" description="C2H2-type" evidence="14">
    <location>
        <begin position="510"/>
        <end position="538"/>
    </location>
</feature>
<dbReference type="FunFam" id="3.30.160.60:FF:000013">
    <property type="entry name" value="Putative zinc finger E-box-binding homeobox 2"/>
    <property type="match status" value="1"/>
</dbReference>
<dbReference type="InterPro" id="IPR013087">
    <property type="entry name" value="Znf_C2H2_type"/>
</dbReference>
<feature type="region of interest" description="Disordered" evidence="12">
    <location>
        <begin position="1"/>
        <end position="70"/>
    </location>
</feature>
<feature type="domain" description="C2H2-type" evidence="14">
    <location>
        <begin position="482"/>
        <end position="509"/>
    </location>
</feature>
<dbReference type="GO" id="GO:0005634">
    <property type="term" value="C:nucleus"/>
    <property type="evidence" value="ECO:0007669"/>
    <property type="project" value="UniProtKB-SubCell"/>
</dbReference>
<dbReference type="EMBL" id="PZQS01000002">
    <property type="protein sequence ID" value="PVD35892.1"/>
    <property type="molecule type" value="Genomic_DNA"/>
</dbReference>
<evidence type="ECO:0000256" key="4">
    <source>
        <dbReference type="ARBA" id="ARBA00022771"/>
    </source>
</evidence>
<dbReference type="InterPro" id="IPR001356">
    <property type="entry name" value="HD"/>
</dbReference>
<feature type="compositionally biased region" description="Acidic residues" evidence="12">
    <location>
        <begin position="338"/>
        <end position="363"/>
    </location>
</feature>
<dbReference type="Pfam" id="PF00096">
    <property type="entry name" value="zf-C2H2"/>
    <property type="match status" value="3"/>
</dbReference>
<dbReference type="GO" id="GO:0000978">
    <property type="term" value="F:RNA polymerase II cis-regulatory region sequence-specific DNA binding"/>
    <property type="evidence" value="ECO:0007669"/>
    <property type="project" value="TreeGrafter"/>
</dbReference>
<evidence type="ECO:0000256" key="11">
    <source>
        <dbReference type="RuleBase" id="RU000682"/>
    </source>
</evidence>
<dbReference type="AlphaFoldDB" id="A0A2T7PR36"/>
<keyword evidence="4 9" id="KW-0863">Zinc-finger</keyword>
<protein>
    <recommendedName>
        <fullName evidence="17">Homeobox domain-containing protein</fullName>
    </recommendedName>
</protein>
<feature type="compositionally biased region" description="Low complexity" evidence="12">
    <location>
        <begin position="136"/>
        <end position="147"/>
    </location>
</feature>
<dbReference type="GO" id="GO:0008270">
    <property type="term" value="F:zinc ion binding"/>
    <property type="evidence" value="ECO:0007669"/>
    <property type="project" value="UniProtKB-KW"/>
</dbReference>
<evidence type="ECO:0008006" key="17">
    <source>
        <dbReference type="Google" id="ProtNLM"/>
    </source>
</evidence>
<dbReference type="PANTHER" id="PTHR24391">
    <property type="entry name" value="HISTONE H4 TRANSCRIPTION FACTOR-RELATED"/>
    <property type="match status" value="1"/>
</dbReference>
<evidence type="ECO:0000259" key="13">
    <source>
        <dbReference type="PROSITE" id="PS50071"/>
    </source>
</evidence>
<evidence type="ECO:0000256" key="5">
    <source>
        <dbReference type="ARBA" id="ARBA00022833"/>
    </source>
</evidence>
<dbReference type="STRING" id="400727.A0A2T7PR36"/>
<evidence type="ECO:0000256" key="1">
    <source>
        <dbReference type="ARBA" id="ARBA00004123"/>
    </source>
</evidence>
<evidence type="ECO:0000256" key="7">
    <source>
        <dbReference type="ARBA" id="ARBA00023155"/>
    </source>
</evidence>
<feature type="compositionally biased region" description="Low complexity" evidence="12">
    <location>
        <begin position="1"/>
        <end position="38"/>
    </location>
</feature>
<evidence type="ECO:0000256" key="2">
    <source>
        <dbReference type="ARBA" id="ARBA00022723"/>
    </source>
</evidence>
<comment type="caution">
    <text evidence="15">The sequence shown here is derived from an EMBL/GenBank/DDBJ whole genome shotgun (WGS) entry which is preliminary data.</text>
</comment>
<feature type="region of interest" description="Disordered" evidence="12">
    <location>
        <begin position="135"/>
        <end position="175"/>
    </location>
</feature>
<feature type="DNA-binding region" description="Homeobox" evidence="10">
    <location>
        <begin position="64"/>
        <end position="112"/>
    </location>
</feature>
<feature type="compositionally biased region" description="Polar residues" evidence="12">
    <location>
        <begin position="364"/>
        <end position="378"/>
    </location>
</feature>
<evidence type="ECO:0000313" key="16">
    <source>
        <dbReference type="Proteomes" id="UP000245119"/>
    </source>
</evidence>
<dbReference type="CDD" id="cd00086">
    <property type="entry name" value="homeodomain"/>
    <property type="match status" value="1"/>
</dbReference>
<dbReference type="Gene3D" id="3.30.160.60">
    <property type="entry name" value="Classic Zinc Finger"/>
    <property type="match status" value="3"/>
</dbReference>
<keyword evidence="16" id="KW-1185">Reference proteome</keyword>
<dbReference type="PROSITE" id="PS00028">
    <property type="entry name" value="ZINC_FINGER_C2H2_1"/>
    <property type="match status" value="2"/>
</dbReference>
<dbReference type="InterPro" id="IPR051574">
    <property type="entry name" value="ZnF_E-box_Homeobox"/>
</dbReference>
<keyword evidence="5" id="KW-0862">Zinc</keyword>
<dbReference type="Gene3D" id="1.10.10.60">
    <property type="entry name" value="Homeodomain-like"/>
    <property type="match status" value="1"/>
</dbReference>
<dbReference type="FunFam" id="3.30.160.60:FF:000744">
    <property type="entry name" value="zinc finger E-box-binding homeobox 1"/>
    <property type="match status" value="1"/>
</dbReference>
<reference evidence="15 16" key="1">
    <citation type="submission" date="2018-04" db="EMBL/GenBank/DDBJ databases">
        <title>The genome of golden apple snail Pomacea canaliculata provides insight into stress tolerance and invasive adaptation.</title>
        <authorList>
            <person name="Liu C."/>
            <person name="Liu B."/>
            <person name="Ren Y."/>
            <person name="Zhang Y."/>
            <person name="Wang H."/>
            <person name="Li S."/>
            <person name="Jiang F."/>
            <person name="Yin L."/>
            <person name="Zhang G."/>
            <person name="Qian W."/>
            <person name="Fan W."/>
        </authorList>
    </citation>
    <scope>NUCLEOTIDE SEQUENCE [LARGE SCALE GENOMIC DNA]</scope>
    <source>
        <strain evidence="15">SZHN2017</strain>
        <tissue evidence="15">Muscle</tissue>
    </source>
</reference>
<feature type="compositionally biased region" description="Low complexity" evidence="12">
    <location>
        <begin position="161"/>
        <end position="175"/>
    </location>
</feature>
<keyword evidence="8 10" id="KW-0539">Nucleus</keyword>
<dbReference type="Pfam" id="PF00046">
    <property type="entry name" value="Homeodomain"/>
    <property type="match status" value="1"/>
</dbReference>
<dbReference type="GO" id="GO:0000122">
    <property type="term" value="P:negative regulation of transcription by RNA polymerase II"/>
    <property type="evidence" value="ECO:0007669"/>
    <property type="project" value="UniProtKB-ARBA"/>
</dbReference>
<feature type="region of interest" description="Disordered" evidence="12">
    <location>
        <begin position="277"/>
        <end position="378"/>
    </location>
</feature>